<evidence type="ECO:0000256" key="6">
    <source>
        <dbReference type="SAM" id="MobiDB-lite"/>
    </source>
</evidence>
<feature type="compositionally biased region" description="Polar residues" evidence="6">
    <location>
        <begin position="395"/>
        <end position="408"/>
    </location>
</feature>
<dbReference type="Pfam" id="PF00817">
    <property type="entry name" value="IMS"/>
    <property type="match status" value="1"/>
</dbReference>
<evidence type="ECO:0000256" key="3">
    <source>
        <dbReference type="ARBA" id="ARBA00022695"/>
    </source>
</evidence>
<dbReference type="SUPFAM" id="SSF100879">
    <property type="entry name" value="Lesion bypass DNA polymerase (Y-family), little finger domain"/>
    <property type="match status" value="1"/>
</dbReference>
<dbReference type="InterPro" id="IPR050116">
    <property type="entry name" value="DNA_polymerase-Y"/>
</dbReference>
<feature type="active site" evidence="5">
    <location>
        <position position="113"/>
    </location>
</feature>
<evidence type="ECO:0000256" key="5">
    <source>
        <dbReference type="HAMAP-Rule" id="MF_01113"/>
    </source>
</evidence>
<dbReference type="EMBL" id="JBHSRI010000018">
    <property type="protein sequence ID" value="MFC6039950.1"/>
    <property type="molecule type" value="Genomic_DNA"/>
</dbReference>
<keyword evidence="5" id="KW-0234">DNA repair</keyword>
<dbReference type="Gene3D" id="3.30.1490.100">
    <property type="entry name" value="DNA polymerase, Y-family, little finger domain"/>
    <property type="match status" value="1"/>
</dbReference>
<dbReference type="Gene3D" id="3.30.70.270">
    <property type="match status" value="1"/>
</dbReference>
<dbReference type="InterPro" id="IPR001126">
    <property type="entry name" value="UmuC"/>
</dbReference>
<accession>A0ABW1L7J5</accession>
<keyword evidence="5" id="KW-0238">DNA-binding</keyword>
<dbReference type="NCBIfam" id="NF002677">
    <property type="entry name" value="PRK02406.1"/>
    <property type="match status" value="1"/>
</dbReference>
<dbReference type="InterPro" id="IPR022880">
    <property type="entry name" value="DNApol_IV"/>
</dbReference>
<evidence type="ECO:0000259" key="7">
    <source>
        <dbReference type="PROSITE" id="PS50173"/>
    </source>
</evidence>
<sequence>MTSIKRVTSRIIFHIDMNSFYASVEQSYDPSLKGKAIAIAGNPKERRGILVTCSYEARAKGVYTTMSVWEAKRKCPELILLPPNFERYRIASQAMFEVLRSYTKQVEPVSIDEGYMDVTDIDGPMTALQIADDIQTRLLTELDLPCSIGIAPNKFLAKTASNLKKPMGITVLRRRDIDKILWPLPVLDMHGVGESTAKKLYSIGLQTIGDIAKAEEGLLKETLGKNGPRLKKRANGFDERAVDPDSVYDTKSVGNSTTLPSDESDLYELKKVFKSLTSKVANRLEAKRLAGPTVSIQIRDSDWKNSSRSQSFRNLIYEKDKIFEVAWTLFTKNWDGQPIRLLGVTVSNVVDRVDFTEQLSIYNFEEHAKVEPILNLVESLQQRFGKEMITRGQTQVRKPTYESKTSFSKDLLDDHKDRENK</sequence>
<dbReference type="Gene3D" id="1.10.150.20">
    <property type="entry name" value="5' to 3' exonuclease, C-terminal subdomain"/>
    <property type="match status" value="1"/>
</dbReference>
<reference evidence="9" key="1">
    <citation type="journal article" date="2019" name="Int. J. Syst. Evol. Microbiol.">
        <title>The Global Catalogue of Microorganisms (GCM) 10K type strain sequencing project: providing services to taxonomists for standard genome sequencing and annotation.</title>
        <authorList>
            <consortium name="The Broad Institute Genomics Platform"/>
            <consortium name="The Broad Institute Genome Sequencing Center for Infectious Disease"/>
            <person name="Wu L."/>
            <person name="Ma J."/>
        </authorList>
    </citation>
    <scope>NUCLEOTIDE SEQUENCE [LARGE SCALE GENOMIC DNA]</scope>
    <source>
        <strain evidence="9">CCUG 54527</strain>
    </source>
</reference>
<dbReference type="PROSITE" id="PS50173">
    <property type="entry name" value="UMUC"/>
    <property type="match status" value="1"/>
</dbReference>
<dbReference type="EC" id="2.7.7.7" evidence="5"/>
<evidence type="ECO:0000256" key="2">
    <source>
        <dbReference type="ARBA" id="ARBA00022457"/>
    </source>
</evidence>
<keyword evidence="5 8" id="KW-0808">Transferase</keyword>
<dbReference type="GO" id="GO:0003887">
    <property type="term" value="F:DNA-directed DNA polymerase activity"/>
    <property type="evidence" value="ECO:0007669"/>
    <property type="project" value="UniProtKB-EC"/>
</dbReference>
<feature type="binding site" evidence="5">
    <location>
        <position position="16"/>
    </location>
    <ligand>
        <name>Mg(2+)</name>
        <dbReference type="ChEBI" id="CHEBI:18420"/>
    </ligand>
</feature>
<dbReference type="CDD" id="cd03586">
    <property type="entry name" value="PolY_Pol_IV_kappa"/>
    <property type="match status" value="1"/>
</dbReference>
<feature type="domain" description="UmuC" evidence="7">
    <location>
        <begin position="12"/>
        <end position="193"/>
    </location>
</feature>
<feature type="region of interest" description="Disordered" evidence="6">
    <location>
        <begin position="395"/>
        <end position="421"/>
    </location>
</feature>
<keyword evidence="5" id="KW-0479">Metal-binding</keyword>
<comment type="subunit">
    <text evidence="5">Monomer.</text>
</comment>
<feature type="binding site" evidence="5">
    <location>
        <position position="112"/>
    </location>
    <ligand>
        <name>Mg(2+)</name>
        <dbReference type="ChEBI" id="CHEBI:18420"/>
    </ligand>
</feature>
<keyword evidence="9" id="KW-1185">Reference proteome</keyword>
<dbReference type="PANTHER" id="PTHR11076">
    <property type="entry name" value="DNA REPAIR POLYMERASE UMUC / TRANSFERASE FAMILY MEMBER"/>
    <property type="match status" value="1"/>
</dbReference>
<comment type="caution">
    <text evidence="8">The sequence shown here is derived from an EMBL/GenBank/DDBJ whole genome shotgun (WGS) entry which is preliminary data.</text>
</comment>
<feature type="site" description="Substrate discrimination" evidence="5">
    <location>
        <position position="21"/>
    </location>
</feature>
<dbReference type="PANTHER" id="PTHR11076:SF33">
    <property type="entry name" value="DNA POLYMERASE KAPPA"/>
    <property type="match status" value="1"/>
</dbReference>
<dbReference type="InterPro" id="IPR036775">
    <property type="entry name" value="DNA_pol_Y-fam_lit_finger_sf"/>
</dbReference>
<keyword evidence="5" id="KW-0963">Cytoplasm</keyword>
<comment type="cofactor">
    <cofactor evidence="5">
        <name>Mg(2+)</name>
        <dbReference type="ChEBI" id="CHEBI:18420"/>
    </cofactor>
    <text evidence="5">Binds 2 magnesium ions per subunit.</text>
</comment>
<dbReference type="Gene3D" id="3.40.1170.60">
    <property type="match status" value="1"/>
</dbReference>
<dbReference type="NCBIfam" id="NF002492">
    <property type="entry name" value="PRK01810.1"/>
    <property type="match status" value="1"/>
</dbReference>
<dbReference type="InterPro" id="IPR043502">
    <property type="entry name" value="DNA/RNA_pol_sf"/>
</dbReference>
<dbReference type="RefSeq" id="WP_377734159.1">
    <property type="nucleotide sequence ID" value="NZ_JBHSRI010000018.1"/>
</dbReference>
<keyword evidence="3 5" id="KW-0548">Nucleotidyltransferase</keyword>
<dbReference type="Proteomes" id="UP001596170">
    <property type="component" value="Unassembled WGS sequence"/>
</dbReference>
<proteinExistence type="inferred from homology"/>
<evidence type="ECO:0000256" key="4">
    <source>
        <dbReference type="ARBA" id="ARBA00022932"/>
    </source>
</evidence>
<name>A0ABW1L7J5_9BACL</name>
<evidence type="ECO:0000313" key="9">
    <source>
        <dbReference type="Proteomes" id="UP001596170"/>
    </source>
</evidence>
<dbReference type="InterPro" id="IPR024728">
    <property type="entry name" value="PolY_HhH_motif"/>
</dbReference>
<comment type="similarity">
    <text evidence="1 5">Belongs to the DNA polymerase type-Y family.</text>
</comment>
<keyword evidence="4 5" id="KW-0239">DNA-directed DNA polymerase</keyword>
<dbReference type="HAMAP" id="MF_01113">
    <property type="entry name" value="DNApol_IV"/>
    <property type="match status" value="1"/>
</dbReference>
<keyword evidence="5" id="KW-0460">Magnesium</keyword>
<dbReference type="Pfam" id="PF11799">
    <property type="entry name" value="IMS_C"/>
    <property type="match status" value="1"/>
</dbReference>
<feature type="compositionally biased region" description="Basic and acidic residues" evidence="6">
    <location>
        <begin position="410"/>
        <end position="421"/>
    </location>
</feature>
<dbReference type="SUPFAM" id="SSF56672">
    <property type="entry name" value="DNA/RNA polymerases"/>
    <property type="match status" value="1"/>
</dbReference>
<comment type="catalytic activity">
    <reaction evidence="5">
        <text>DNA(n) + a 2'-deoxyribonucleoside 5'-triphosphate = DNA(n+1) + diphosphate</text>
        <dbReference type="Rhea" id="RHEA:22508"/>
        <dbReference type="Rhea" id="RHEA-COMP:17339"/>
        <dbReference type="Rhea" id="RHEA-COMP:17340"/>
        <dbReference type="ChEBI" id="CHEBI:33019"/>
        <dbReference type="ChEBI" id="CHEBI:61560"/>
        <dbReference type="ChEBI" id="CHEBI:173112"/>
        <dbReference type="EC" id="2.7.7.7"/>
    </reaction>
</comment>
<gene>
    <name evidence="5" type="primary">dinB</name>
    <name evidence="8" type="ORF">ACFPYN_11010</name>
</gene>
<protein>
    <recommendedName>
        <fullName evidence="5">DNA polymerase IV</fullName>
        <shortName evidence="5">Pol IV</shortName>
        <ecNumber evidence="5">2.7.7.7</ecNumber>
    </recommendedName>
</protein>
<comment type="function">
    <text evidence="5">Poorly processive, error-prone DNA polymerase involved in untargeted mutagenesis. Copies undamaged DNA at stalled replication forks, which arise in vivo from mismatched or misaligned primer ends. These misaligned primers can be extended by PolIV. Exhibits no 3'-5' exonuclease (proofreading) activity. May be involved in translesional synthesis, in conjunction with the beta clamp from PolIII.</text>
</comment>
<evidence type="ECO:0000256" key="1">
    <source>
        <dbReference type="ARBA" id="ARBA00010945"/>
    </source>
</evidence>
<evidence type="ECO:0000313" key="8">
    <source>
        <dbReference type="EMBL" id="MFC6039950.1"/>
    </source>
</evidence>
<dbReference type="InterPro" id="IPR043128">
    <property type="entry name" value="Rev_trsase/Diguanyl_cyclase"/>
</dbReference>
<keyword evidence="5" id="KW-0235">DNA replication</keyword>
<comment type="subcellular location">
    <subcellularLocation>
        <location evidence="5">Cytoplasm</location>
    </subcellularLocation>
</comment>
<keyword evidence="2 5" id="KW-0515">Mutator protein</keyword>
<dbReference type="Pfam" id="PF11798">
    <property type="entry name" value="IMS_HHH"/>
    <property type="match status" value="1"/>
</dbReference>
<dbReference type="InterPro" id="IPR017961">
    <property type="entry name" value="DNA_pol_Y-fam_little_finger"/>
</dbReference>
<organism evidence="8 9">
    <name type="scientific">Paenisporosarcina macmurdoensis</name>
    <dbReference type="NCBI Taxonomy" id="212659"/>
    <lineage>
        <taxon>Bacteria</taxon>
        <taxon>Bacillati</taxon>
        <taxon>Bacillota</taxon>
        <taxon>Bacilli</taxon>
        <taxon>Bacillales</taxon>
        <taxon>Caryophanaceae</taxon>
        <taxon>Paenisporosarcina</taxon>
    </lineage>
</organism>
<keyword evidence="5" id="KW-0227">DNA damage</keyword>